<evidence type="ECO:0000313" key="1">
    <source>
        <dbReference type="EMBL" id="AWV36452.1"/>
    </source>
</evidence>
<dbReference type="Proteomes" id="UP000249163">
    <property type="component" value="Chromosome"/>
</dbReference>
<dbReference type="Pfam" id="PF10978">
    <property type="entry name" value="DUF2785"/>
    <property type="match status" value="1"/>
</dbReference>
<dbReference type="EMBL" id="CP021965">
    <property type="protein sequence ID" value="AWV36452.1"/>
    <property type="molecule type" value="Genomic_DNA"/>
</dbReference>
<reference evidence="1 2" key="1">
    <citation type="submission" date="2017-06" db="EMBL/GenBank/DDBJ databases">
        <title>Complete genome sequence of Paenibacillus odorifer CBA7130.</title>
        <authorList>
            <person name="Nam Y.-D."/>
            <person name="Kang J."/>
            <person name="Chung W.-H."/>
        </authorList>
    </citation>
    <scope>NUCLEOTIDE SEQUENCE [LARGE SCALE GENOMIC DNA]</scope>
    <source>
        <strain evidence="1 2">CBA7130</strain>
    </source>
</reference>
<accession>A0AAD0KSJ7</accession>
<dbReference type="RefSeq" id="WP_076099770.1">
    <property type="nucleotide sequence ID" value="NZ_CP021965.1"/>
</dbReference>
<dbReference type="AlphaFoldDB" id="A0AAD0KSJ7"/>
<dbReference type="InterPro" id="IPR021247">
    <property type="entry name" value="DUF2785"/>
</dbReference>
<name>A0AAD0KSJ7_9BACL</name>
<proteinExistence type="predicted"/>
<protein>
    <recommendedName>
        <fullName evidence="3">DUF2785 domain-containing protein</fullName>
    </recommendedName>
</protein>
<organism evidence="1 2">
    <name type="scientific">Paenibacillus odorifer</name>
    <dbReference type="NCBI Taxonomy" id="189426"/>
    <lineage>
        <taxon>Bacteria</taxon>
        <taxon>Bacillati</taxon>
        <taxon>Bacillota</taxon>
        <taxon>Bacilli</taxon>
        <taxon>Bacillales</taxon>
        <taxon>Paenibacillaceae</taxon>
        <taxon>Paenibacillus</taxon>
    </lineage>
</organism>
<gene>
    <name evidence="1" type="ORF">CD191_29730</name>
</gene>
<evidence type="ECO:0008006" key="3">
    <source>
        <dbReference type="Google" id="ProtNLM"/>
    </source>
</evidence>
<sequence>MKASILDDDFNEWGTEDTRTELIRKLQRLEEERYILREGERLQDFTNLMLRHIGDPESELREQIYSTFHIWLKRDNKFSCAEMQHLLAVLMDDRHLFYQIGSEDDHSVLTRAFAVLPIVLIVQRHRNNSFLTPDEFQHLKHSLLRYYQEEKDLRGYLAVEGWAHAAAHGADALEELIRCPESDNAVQREVLGAIKGMLHNGVRIFDEEEDERMASIVETMISEALLPQQEIADWIHSLSLCTEWPDTRAPRIARVNGKNFVRSLYFRTRAHNDGNNLILNGAMLTAEAKLNHFKEAN</sequence>
<evidence type="ECO:0000313" key="2">
    <source>
        <dbReference type="Proteomes" id="UP000249163"/>
    </source>
</evidence>